<name>A0A1Z4EGE6_9MYCO</name>
<evidence type="ECO:0000313" key="2">
    <source>
        <dbReference type="Proteomes" id="UP000217736"/>
    </source>
</evidence>
<dbReference type="KEGG" id="mshg:MSG_01886"/>
<evidence type="ECO:0000313" key="1">
    <source>
        <dbReference type="EMBL" id="BAX92039.1"/>
    </source>
</evidence>
<dbReference type="Proteomes" id="UP000217736">
    <property type="component" value="Chromosome"/>
</dbReference>
<dbReference type="AlphaFoldDB" id="A0A1Z4EGE6"/>
<sequence>MERPGGGFAIQQGRSHLLVTNVEATALARVLNEMVQAPRLVIPAHE</sequence>
<protein>
    <submittedName>
        <fullName evidence="1">Uncharacterized protein</fullName>
    </submittedName>
</protein>
<keyword evidence="2" id="KW-1185">Reference proteome</keyword>
<dbReference type="EMBL" id="AP018164">
    <property type="protein sequence ID" value="BAX92039.1"/>
    <property type="molecule type" value="Genomic_DNA"/>
</dbReference>
<organism evidence="1 2">
    <name type="scientific">Mycobacterium shigaense</name>
    <dbReference type="NCBI Taxonomy" id="722731"/>
    <lineage>
        <taxon>Bacteria</taxon>
        <taxon>Bacillati</taxon>
        <taxon>Actinomycetota</taxon>
        <taxon>Actinomycetes</taxon>
        <taxon>Mycobacteriales</taxon>
        <taxon>Mycobacteriaceae</taxon>
        <taxon>Mycobacterium</taxon>
        <taxon>Mycobacterium simiae complex</taxon>
    </lineage>
</organism>
<proteinExistence type="predicted"/>
<accession>A0A1Z4EGE6</accession>
<reference evidence="2" key="1">
    <citation type="submission" date="2017-06" db="EMBL/GenBank/DDBJ databases">
        <title>Complete Genome Sequence of Mycobacterium shigaense.</title>
        <authorList>
            <person name="Fukano H."/>
            <person name="Yoshida M."/>
            <person name="Kazumi Y."/>
            <person name="Ogura Y."/>
            <person name="Mitarai S."/>
            <person name="Hayashi T."/>
            <person name="Hoshino Y."/>
        </authorList>
    </citation>
    <scope>NUCLEOTIDE SEQUENCE [LARGE SCALE GENOMIC DNA]</scope>
    <source>
        <strain evidence="2">UN-152</strain>
    </source>
</reference>
<gene>
    <name evidence="1" type="ORF">MSG_01886</name>
</gene>